<reference evidence="1 2" key="1">
    <citation type="journal article" date="2018" name="Front. Microbiol.">
        <title>Adaptation of the Freshwater Bloom-Forming Cyanobacterium Microcystis aeruginosa to Brackish Water Is Driven by Recent Horizontal Transfer of Sucrose Genes.</title>
        <authorList>
            <person name="Tanabe Y."/>
            <person name="Hodoki Y."/>
            <person name="Sano T."/>
            <person name="Tada K."/>
            <person name="Watanabe M.M."/>
        </authorList>
    </citation>
    <scope>NUCLEOTIDE SEQUENCE [LARGE SCALE GENOMIC DNA]</scope>
    <source>
        <strain evidence="1 2">Sj</strain>
    </source>
</reference>
<evidence type="ECO:0000313" key="1">
    <source>
        <dbReference type="EMBL" id="GBL09200.1"/>
    </source>
</evidence>
<dbReference type="AlphaFoldDB" id="A0A2Z6UW02"/>
<dbReference type="RefSeq" id="WP_110578076.1">
    <property type="nucleotide sequence ID" value="NZ_BDSG01000011.1"/>
</dbReference>
<organism evidence="1 2">
    <name type="scientific">Microcystis aeruginosa Sj</name>
    <dbReference type="NCBI Taxonomy" id="1979544"/>
    <lineage>
        <taxon>Bacteria</taxon>
        <taxon>Bacillati</taxon>
        <taxon>Cyanobacteriota</taxon>
        <taxon>Cyanophyceae</taxon>
        <taxon>Oscillatoriophycideae</taxon>
        <taxon>Chroococcales</taxon>
        <taxon>Microcystaceae</taxon>
        <taxon>Microcystis</taxon>
    </lineage>
</organism>
<comment type="caution">
    <text evidence="1">The sequence shown here is derived from an EMBL/GenBank/DDBJ whole genome shotgun (WGS) entry which is preliminary data.</text>
</comment>
<sequence length="660" mass="73504">MNTSSGNPFNYSSAMAKNNGLMPNSSSRMALDNLLRRELKVSDPNDAKQIAEALLNRYKNNPRALAINKEAEGVPFLLASGTPMALQQAPTSSDAEMQQAIDDVNRDLQELTTNAILKDLASELAGWAMAIRSAMQEGFNSARFALDSHYRDKTFGIRRNLGEYARLSRLVGALSSPVVNVNYRNLAQSLDEVTSVLLVMMGEALANVGFNRSRYLLQVPYSELQGRRDSVIYALRNFIGSTQTAYAANEWPRGVDAYRQLYSFLDNQGQNDLRSLLVENELSRVMDSLIHRASQGNVEGLRHLGATAQLDVQRLRRLVLIGKNLQEVMAVNPASPPLDAFLQALQLFIDGFEGSGGFRLLRLARPPILFYGLYGSSANEETSENQLVELAFQRNRLAELLDCWLQCGCTSERLKCQIIFDKILYDVDRAIDFYALGTAENREPEYRSLAYSYLIDVVINPDDNDACLPPQSTDNTDNLVIRIRTTLTNIRNLLYGTVFSSIRDGHLPDINDSSDSISETEKNIIRKLVEQELRIQGDMESHWLDLVQTMAPSCLPFGNGNSNSNRGVFNIMAKLIQQALNRALSQNVGNNSNLSQFRINPSTLFNTPPQYELSLRAEADASAIVNNNLEDISEYLETIAESLTVDTGDRPNAKDDDLGQ</sequence>
<dbReference type="EMBL" id="BDSG01000011">
    <property type="protein sequence ID" value="GBL09200.1"/>
    <property type="molecule type" value="Genomic_DNA"/>
</dbReference>
<accession>A0A2Z6UW02</accession>
<evidence type="ECO:0000313" key="2">
    <source>
        <dbReference type="Proteomes" id="UP000248272"/>
    </source>
</evidence>
<proteinExistence type="predicted"/>
<dbReference type="Proteomes" id="UP000248272">
    <property type="component" value="Unassembled WGS sequence"/>
</dbReference>
<name>A0A2Z6UW02_MICAE</name>
<gene>
    <name evidence="1" type="ORF">MSj_00678</name>
</gene>
<protein>
    <submittedName>
        <fullName evidence="1">Uncharacterized protein</fullName>
    </submittedName>
</protein>